<proteinExistence type="predicted"/>
<comment type="caution">
    <text evidence="1">The sequence shown here is derived from an EMBL/GenBank/DDBJ whole genome shotgun (WGS) entry which is preliminary data.</text>
</comment>
<keyword evidence="2" id="KW-1185">Reference proteome</keyword>
<sequence>MSLAAYVAEDGLVSIGECQGQEVGVGGLGSRGTSPRFKAVLC</sequence>
<name>A0A0V1DPC6_9BILA</name>
<protein>
    <submittedName>
        <fullName evidence="1">Uncharacterized protein</fullName>
    </submittedName>
</protein>
<dbReference type="EMBL" id="JYDP01008641">
    <property type="protein sequence ID" value="KRY63406.1"/>
    <property type="molecule type" value="Genomic_DNA"/>
</dbReference>
<organism evidence="1 2">
    <name type="scientific">Trichinella zimbabwensis</name>
    <dbReference type="NCBI Taxonomy" id="268475"/>
    <lineage>
        <taxon>Eukaryota</taxon>
        <taxon>Metazoa</taxon>
        <taxon>Ecdysozoa</taxon>
        <taxon>Nematoda</taxon>
        <taxon>Enoplea</taxon>
        <taxon>Dorylaimia</taxon>
        <taxon>Trichinellida</taxon>
        <taxon>Trichinellidae</taxon>
        <taxon>Trichinella</taxon>
    </lineage>
</organism>
<dbReference type="AlphaFoldDB" id="A0A0V1DPC6"/>
<evidence type="ECO:0000313" key="1">
    <source>
        <dbReference type="EMBL" id="KRY63406.1"/>
    </source>
</evidence>
<dbReference type="Proteomes" id="UP000055024">
    <property type="component" value="Unassembled WGS sequence"/>
</dbReference>
<gene>
    <name evidence="1" type="ORF">T11_2260</name>
</gene>
<accession>A0A0V1DPC6</accession>
<reference evidence="1 2" key="1">
    <citation type="submission" date="2015-01" db="EMBL/GenBank/DDBJ databases">
        <title>Evolution of Trichinella species and genotypes.</title>
        <authorList>
            <person name="Korhonen P.K."/>
            <person name="Edoardo P."/>
            <person name="Giuseppe L.R."/>
            <person name="Gasser R.B."/>
        </authorList>
    </citation>
    <scope>NUCLEOTIDE SEQUENCE [LARGE SCALE GENOMIC DNA]</scope>
    <source>
        <strain evidence="1">ISS1029</strain>
    </source>
</reference>
<evidence type="ECO:0000313" key="2">
    <source>
        <dbReference type="Proteomes" id="UP000055024"/>
    </source>
</evidence>